<evidence type="ECO:0000313" key="3">
    <source>
        <dbReference type="Proteomes" id="UP000236621"/>
    </source>
</evidence>
<evidence type="ECO:0000313" key="2">
    <source>
        <dbReference type="EMBL" id="PNY24881.1"/>
    </source>
</evidence>
<feature type="compositionally biased region" description="Low complexity" evidence="1">
    <location>
        <begin position="30"/>
        <end position="47"/>
    </location>
</feature>
<reference evidence="2 3" key="1">
    <citation type="submission" date="2017-08" db="EMBL/GenBank/DDBJ databases">
        <title>Harnessing the power of phylogenomics to disentangle the directionality and signatures of interkingdom host jumping in the parasitic fungal genus Tolypocladium.</title>
        <authorList>
            <person name="Quandt C.A."/>
            <person name="Patterson W."/>
            <person name="Spatafora J.W."/>
        </authorList>
    </citation>
    <scope>NUCLEOTIDE SEQUENCE [LARGE SCALE GENOMIC DNA]</scope>
    <source>
        <strain evidence="2 3">CBS 113982</strain>
    </source>
</reference>
<comment type="caution">
    <text evidence="2">The sequence shown here is derived from an EMBL/GenBank/DDBJ whole genome shotgun (WGS) entry which is preliminary data.</text>
</comment>
<dbReference type="Proteomes" id="UP000236621">
    <property type="component" value="Unassembled WGS sequence"/>
</dbReference>
<dbReference type="AlphaFoldDB" id="A0A2K3QBI1"/>
<accession>A0A2K3QBI1</accession>
<feature type="region of interest" description="Disordered" evidence="1">
    <location>
        <begin position="1"/>
        <end position="20"/>
    </location>
</feature>
<evidence type="ECO:0000256" key="1">
    <source>
        <dbReference type="SAM" id="MobiDB-lite"/>
    </source>
</evidence>
<keyword evidence="3" id="KW-1185">Reference proteome</keyword>
<dbReference type="EMBL" id="NRSZ01000833">
    <property type="protein sequence ID" value="PNY24881.1"/>
    <property type="molecule type" value="Genomic_DNA"/>
</dbReference>
<feature type="compositionally biased region" description="Low complexity" evidence="1">
    <location>
        <begin position="73"/>
        <end position="84"/>
    </location>
</feature>
<feature type="region of interest" description="Disordered" evidence="1">
    <location>
        <begin position="73"/>
        <end position="93"/>
    </location>
</feature>
<organism evidence="2 3">
    <name type="scientific">Tolypocladium capitatum</name>
    <dbReference type="NCBI Taxonomy" id="45235"/>
    <lineage>
        <taxon>Eukaryota</taxon>
        <taxon>Fungi</taxon>
        <taxon>Dikarya</taxon>
        <taxon>Ascomycota</taxon>
        <taxon>Pezizomycotina</taxon>
        <taxon>Sordariomycetes</taxon>
        <taxon>Hypocreomycetidae</taxon>
        <taxon>Hypocreales</taxon>
        <taxon>Ophiocordycipitaceae</taxon>
        <taxon>Tolypocladium</taxon>
    </lineage>
</organism>
<protein>
    <submittedName>
        <fullName evidence="2">Uncharacterized protein</fullName>
    </submittedName>
</protein>
<feature type="region of interest" description="Disordered" evidence="1">
    <location>
        <begin position="30"/>
        <end position="52"/>
    </location>
</feature>
<gene>
    <name evidence="2" type="ORF">TCAP_05153</name>
</gene>
<proteinExistence type="predicted"/>
<name>A0A2K3QBI1_9HYPO</name>
<sequence length="93" mass="9318">MPGPYNVQVHQASRGASVGSSYTASYASSSASASSAASSPRSGSPGTYRVYGAGNHTAKKARASNAVDVVQYGTTGYQSGSPSPGYGGTYSRK</sequence>